<evidence type="ECO:0000256" key="7">
    <source>
        <dbReference type="SAM" id="Phobius"/>
    </source>
</evidence>
<evidence type="ECO:0000256" key="2">
    <source>
        <dbReference type="ARBA" id="ARBA00009003"/>
    </source>
</evidence>
<reference evidence="8 9" key="1">
    <citation type="submission" date="2024-07" db="EMBL/GenBank/DDBJ databases">
        <title>Section-level genome sequencing and comparative genomics of Aspergillus sections Usti and Cavernicolus.</title>
        <authorList>
            <consortium name="Lawrence Berkeley National Laboratory"/>
            <person name="Nybo J.L."/>
            <person name="Vesth T.C."/>
            <person name="Theobald S."/>
            <person name="Frisvad J.C."/>
            <person name="Larsen T.O."/>
            <person name="Kjaerboelling I."/>
            <person name="Rothschild-Mancinelli K."/>
            <person name="Lyhne E.K."/>
            <person name="Kogle M.E."/>
            <person name="Barry K."/>
            <person name="Clum A."/>
            <person name="Na H."/>
            <person name="Ledsgaard L."/>
            <person name="Lin J."/>
            <person name="Lipzen A."/>
            <person name="Kuo A."/>
            <person name="Riley R."/>
            <person name="Mondo S."/>
            <person name="Labutti K."/>
            <person name="Haridas S."/>
            <person name="Pangalinan J."/>
            <person name="Salamov A.A."/>
            <person name="Simmons B.A."/>
            <person name="Magnuson J.K."/>
            <person name="Chen J."/>
            <person name="Drula E."/>
            <person name="Henrissat B."/>
            <person name="Wiebenga A."/>
            <person name="Lubbers R.J."/>
            <person name="Gomes A.C."/>
            <person name="Makela M.R."/>
            <person name="Stajich J."/>
            <person name="Grigoriev I.V."/>
            <person name="Mortensen U.H."/>
            <person name="De Vries R.P."/>
            <person name="Baker S.E."/>
            <person name="Andersen M.R."/>
        </authorList>
    </citation>
    <scope>NUCLEOTIDE SEQUENCE [LARGE SCALE GENOMIC DNA]</scope>
    <source>
        <strain evidence="8 9">CBS 209.92</strain>
    </source>
</reference>
<sequence length="338" mass="39390">MRWRGFTFGLIVLIILCLIIRSVFTLLALLFEDEFADAIPASEIRSANYTGIKPPIIPKIIHQTYKHNDIPGVWKDAQQSCVDLHPDYKYILWTDDMARSFIATHYPWFLATFEGYTYPIQRADSIRYFVLYHYGGIYIDLDDGCNRRLDPLLTYSAFLRRTVPIGISNDVMGSVPRHSFFHRVIQNLQPSDHGFILPYLTVLFSTGPTFLSIVWKEYTWTKPIGSDRVRILMLPEYKHNAWSFFRHHLGNSWHQGDAQVVFWMWAHWQLVTLAGFTMLGLLGLSLWIVYSRLFLASARYYHGRYRYSMASGATPPPSPSRRLENCILILHERNCQDP</sequence>
<organism evidence="8 9">
    <name type="scientific">Aspergillus keveii</name>
    <dbReference type="NCBI Taxonomy" id="714993"/>
    <lineage>
        <taxon>Eukaryota</taxon>
        <taxon>Fungi</taxon>
        <taxon>Dikarya</taxon>
        <taxon>Ascomycota</taxon>
        <taxon>Pezizomycotina</taxon>
        <taxon>Eurotiomycetes</taxon>
        <taxon>Eurotiomycetidae</taxon>
        <taxon>Eurotiales</taxon>
        <taxon>Aspergillaceae</taxon>
        <taxon>Aspergillus</taxon>
        <taxon>Aspergillus subgen. Nidulantes</taxon>
    </lineage>
</organism>
<dbReference type="InterPro" id="IPR029044">
    <property type="entry name" value="Nucleotide-diphossugar_trans"/>
</dbReference>
<dbReference type="PANTHER" id="PTHR32385">
    <property type="entry name" value="MANNOSYL PHOSPHORYLINOSITOL CERAMIDE SYNTHASE"/>
    <property type="match status" value="1"/>
</dbReference>
<dbReference type="SUPFAM" id="SSF53448">
    <property type="entry name" value="Nucleotide-diphospho-sugar transferases"/>
    <property type="match status" value="1"/>
</dbReference>
<feature type="transmembrane region" description="Helical" evidence="7">
    <location>
        <begin position="6"/>
        <end position="31"/>
    </location>
</feature>
<keyword evidence="4 7" id="KW-0812">Transmembrane</keyword>
<evidence type="ECO:0000256" key="3">
    <source>
        <dbReference type="ARBA" id="ARBA00022679"/>
    </source>
</evidence>
<feature type="transmembrane region" description="Helical" evidence="7">
    <location>
        <begin position="270"/>
        <end position="290"/>
    </location>
</feature>
<dbReference type="InterPro" id="IPR051706">
    <property type="entry name" value="Glycosyltransferase_domain"/>
</dbReference>
<comment type="subcellular location">
    <subcellularLocation>
        <location evidence="1">Membrane</location>
    </subcellularLocation>
</comment>
<keyword evidence="6 7" id="KW-0472">Membrane</keyword>
<evidence type="ECO:0000256" key="1">
    <source>
        <dbReference type="ARBA" id="ARBA00004370"/>
    </source>
</evidence>
<proteinExistence type="inferred from homology"/>
<accession>A0ABR4G950</accession>
<name>A0ABR4G950_9EURO</name>
<keyword evidence="9" id="KW-1185">Reference proteome</keyword>
<protein>
    <submittedName>
        <fullName evidence="8">Nucleotide-diphospho-sugar transferase</fullName>
    </submittedName>
</protein>
<keyword evidence="5 7" id="KW-1133">Transmembrane helix</keyword>
<dbReference type="PANTHER" id="PTHR32385:SF20">
    <property type="entry name" value="MANNOSYL PHOSPHORYLINOSITOL CERAMIDE SYNTHASE CSH1-RELATED"/>
    <property type="match status" value="1"/>
</dbReference>
<keyword evidence="3 8" id="KW-0808">Transferase</keyword>
<comment type="similarity">
    <text evidence="2">Belongs to the glycosyltransferase 32 family.</text>
</comment>
<evidence type="ECO:0000313" key="8">
    <source>
        <dbReference type="EMBL" id="KAL2795553.1"/>
    </source>
</evidence>
<dbReference type="Proteomes" id="UP001610563">
    <property type="component" value="Unassembled WGS sequence"/>
</dbReference>
<dbReference type="EMBL" id="JBFTWV010000034">
    <property type="protein sequence ID" value="KAL2795553.1"/>
    <property type="molecule type" value="Genomic_DNA"/>
</dbReference>
<evidence type="ECO:0000313" key="9">
    <source>
        <dbReference type="Proteomes" id="UP001610563"/>
    </source>
</evidence>
<evidence type="ECO:0000256" key="4">
    <source>
        <dbReference type="ARBA" id="ARBA00022692"/>
    </source>
</evidence>
<comment type="caution">
    <text evidence="8">The sequence shown here is derived from an EMBL/GenBank/DDBJ whole genome shotgun (WGS) entry which is preliminary data.</text>
</comment>
<dbReference type="GO" id="GO:0016740">
    <property type="term" value="F:transferase activity"/>
    <property type="evidence" value="ECO:0007669"/>
    <property type="project" value="UniProtKB-KW"/>
</dbReference>
<evidence type="ECO:0000256" key="6">
    <source>
        <dbReference type="ARBA" id="ARBA00023136"/>
    </source>
</evidence>
<dbReference type="Pfam" id="PF04488">
    <property type="entry name" value="Gly_transf_sug"/>
    <property type="match status" value="1"/>
</dbReference>
<evidence type="ECO:0000256" key="5">
    <source>
        <dbReference type="ARBA" id="ARBA00022989"/>
    </source>
</evidence>
<dbReference type="InterPro" id="IPR007577">
    <property type="entry name" value="GlycoTrfase_DXD_sugar-bd_CS"/>
</dbReference>
<dbReference type="Gene3D" id="3.90.550.20">
    <property type="match status" value="1"/>
</dbReference>
<gene>
    <name evidence="8" type="ORF">BJX66DRAFT_324631</name>
</gene>